<dbReference type="InterPro" id="IPR050437">
    <property type="entry name" value="Ribos_protein_bS1-like"/>
</dbReference>
<sequence>MSIHQQLEQEFRLKPWQIEATVKLIDDGNTIPFIARYRKEATGSLDDQLLRELSDRLTYLRNLQKRREEVTASIEAQGKLTSELSDAIGAAKTLTEIEDLYRPYKPKRKTRASIARAKGLEPLAKQILEQRGIDLEQTAAGFVTEEVPTVQDALQGAQDILAEDISDDAALRKRLRSFLFQNGSVVSKAANSDADSVYTMYYDFSEPINKIAGHRVLAIDRGEREGLLKVSVSVNKPEAVSLLRRAYVKGSGACSDLVSAACEDGFDRLIFPSLEREIRSHLTEQASEAAIKVFSLNLRQLLMQPPVKGTVTLGFDPGYRTGCKVAVVDDTGKVLDTTVVYPTQPHNKTREAKQILSGLIEKHHVTTIAIGNGTASRESEAFIAELLKELPHKVSYMVVSEAGASVYSASKLAAEEFPQFDVSLRSAVSIARRLQDPLAELVKIDPKAIGVGQYQHDMPKARMDEALGGVVESCVNQVGVDVNTASQPLLARVSGINAGVAKNITAYRDENGSFTDRRQFLKVAKLGKKAYEQCAGFLRIPAGDNLLDNTAVHPESYKAAKELLHICGYTLDDVASGSLAGLPEQANRIGYNKLSEQIGAGEPTLRDIVSELMKPGRDPRDELPKPLLRSDVLELKDLKPGMELKGTVRNVIDFGAFVDIGVHEDGLVHVSQLANRFVKHPLDVVKVGDVVTVWVLDVDLKRKRISLTMKGRPKTDA</sequence>
<dbReference type="Pfam" id="PF00575">
    <property type="entry name" value="S1"/>
    <property type="match status" value="1"/>
</dbReference>
<dbReference type="SUPFAM" id="SSF50249">
    <property type="entry name" value="Nucleic acid-binding proteins"/>
    <property type="match status" value="1"/>
</dbReference>
<dbReference type="EMBL" id="ACEC01000019">
    <property type="protein sequence ID" value="EEG31949.1"/>
    <property type="molecule type" value="Genomic_DNA"/>
</dbReference>
<dbReference type="PANTHER" id="PTHR10724:SF10">
    <property type="entry name" value="S1 RNA-BINDING DOMAIN-CONTAINING PROTEIN 1"/>
    <property type="match status" value="1"/>
</dbReference>
<dbReference type="CDD" id="cd05685">
    <property type="entry name" value="S1_Tex"/>
    <property type="match status" value="1"/>
</dbReference>
<dbReference type="InterPro" id="IPR018974">
    <property type="entry name" value="Tex-like_N"/>
</dbReference>
<dbReference type="InterPro" id="IPR012337">
    <property type="entry name" value="RNaseH-like_sf"/>
</dbReference>
<dbReference type="PANTHER" id="PTHR10724">
    <property type="entry name" value="30S RIBOSOMAL PROTEIN S1"/>
    <property type="match status" value="1"/>
</dbReference>
<dbReference type="GO" id="GO:0003735">
    <property type="term" value="F:structural constituent of ribosome"/>
    <property type="evidence" value="ECO:0007669"/>
    <property type="project" value="TreeGrafter"/>
</dbReference>
<dbReference type="Pfam" id="PF22706">
    <property type="entry name" value="Tex_central_region"/>
    <property type="match status" value="1"/>
</dbReference>
<dbReference type="FunFam" id="2.40.50.140:FF:000051">
    <property type="entry name" value="RNA-binding transcriptional accessory protein"/>
    <property type="match status" value="1"/>
</dbReference>
<dbReference type="SMART" id="SM00732">
    <property type="entry name" value="YqgFc"/>
    <property type="match status" value="1"/>
</dbReference>
<dbReference type="FunFam" id="3.30.420.140:FF:000001">
    <property type="entry name" value="RNA-binding transcriptional accessory protein"/>
    <property type="match status" value="1"/>
</dbReference>
<reference evidence="2 3" key="2">
    <citation type="submission" date="2009-02" db="EMBL/GenBank/DDBJ databases">
        <title>Draft genome sequence of Clostridium methylpentosum (DSM 5476).</title>
        <authorList>
            <person name="Sudarsanam P."/>
            <person name="Ley R."/>
            <person name="Guruge J."/>
            <person name="Turnbaugh P.J."/>
            <person name="Mahowald M."/>
            <person name="Liep D."/>
            <person name="Gordon J."/>
        </authorList>
    </citation>
    <scope>NUCLEOTIDE SEQUENCE [LARGE SCALE GENOMIC DNA]</scope>
    <source>
        <strain evidence="2 3">DSM 5476</strain>
    </source>
</reference>
<dbReference type="Gene3D" id="1.10.3500.10">
    <property type="entry name" value="Tex N-terminal region-like"/>
    <property type="match status" value="1"/>
</dbReference>
<dbReference type="Pfam" id="PF09371">
    <property type="entry name" value="Tex_N"/>
    <property type="match status" value="1"/>
</dbReference>
<dbReference type="AlphaFoldDB" id="C0E9B9"/>
<dbReference type="Pfam" id="PF16921">
    <property type="entry name" value="Tex_YqgF"/>
    <property type="match status" value="1"/>
</dbReference>
<protein>
    <submittedName>
        <fullName evidence="2">Tex-like protein N-terminal domain protein</fullName>
    </submittedName>
</protein>
<dbReference type="InterPro" id="IPR012340">
    <property type="entry name" value="NA-bd_OB-fold"/>
</dbReference>
<dbReference type="InterPro" id="IPR041692">
    <property type="entry name" value="HHH_9"/>
</dbReference>
<dbReference type="GO" id="GO:0006139">
    <property type="term" value="P:nucleobase-containing compound metabolic process"/>
    <property type="evidence" value="ECO:0007669"/>
    <property type="project" value="InterPro"/>
</dbReference>
<dbReference type="PROSITE" id="PS50126">
    <property type="entry name" value="S1"/>
    <property type="match status" value="1"/>
</dbReference>
<comment type="caution">
    <text evidence="2">The sequence shown here is derived from an EMBL/GenBank/DDBJ whole genome shotgun (WGS) entry which is preliminary data.</text>
</comment>
<dbReference type="Pfam" id="PF12836">
    <property type="entry name" value="HHH_3"/>
    <property type="match status" value="1"/>
</dbReference>
<dbReference type="InterPro" id="IPR044146">
    <property type="entry name" value="S1_Tex"/>
</dbReference>
<gene>
    <name evidence="2" type="ORF">CLOSTMETH_00417</name>
</gene>
<dbReference type="InterPro" id="IPR055179">
    <property type="entry name" value="Tex-like_central_region"/>
</dbReference>
<dbReference type="STRING" id="537013.CLOSTMETH_00417"/>
<evidence type="ECO:0000259" key="1">
    <source>
        <dbReference type="PROSITE" id="PS50126"/>
    </source>
</evidence>
<dbReference type="Proteomes" id="UP000003340">
    <property type="component" value="Unassembled WGS sequence"/>
</dbReference>
<dbReference type="SUPFAM" id="SSF158832">
    <property type="entry name" value="Tex N-terminal region-like"/>
    <property type="match status" value="1"/>
</dbReference>
<dbReference type="Gene3D" id="3.30.420.140">
    <property type="entry name" value="YqgF/RNase H-like domain"/>
    <property type="match status" value="1"/>
</dbReference>
<reference evidence="2 3" key="1">
    <citation type="submission" date="2009-01" db="EMBL/GenBank/DDBJ databases">
        <authorList>
            <person name="Fulton L."/>
            <person name="Clifton S."/>
            <person name="Fulton B."/>
            <person name="Xu J."/>
            <person name="Minx P."/>
            <person name="Pepin K.H."/>
            <person name="Johnson M."/>
            <person name="Bhonagiri V."/>
            <person name="Nash W.E."/>
            <person name="Mardis E.R."/>
            <person name="Wilson R.K."/>
        </authorList>
    </citation>
    <scope>NUCLEOTIDE SEQUENCE [LARGE SCALE GENOMIC DNA]</scope>
    <source>
        <strain evidence="2 3">DSM 5476</strain>
    </source>
</reference>
<dbReference type="Pfam" id="PF17674">
    <property type="entry name" value="HHH_9"/>
    <property type="match status" value="1"/>
</dbReference>
<proteinExistence type="predicted"/>
<keyword evidence="3" id="KW-1185">Reference proteome</keyword>
<evidence type="ECO:0000313" key="2">
    <source>
        <dbReference type="EMBL" id="EEG31949.1"/>
    </source>
</evidence>
<dbReference type="GO" id="GO:0006412">
    <property type="term" value="P:translation"/>
    <property type="evidence" value="ECO:0007669"/>
    <property type="project" value="TreeGrafter"/>
</dbReference>
<dbReference type="Gene3D" id="1.10.150.310">
    <property type="entry name" value="Tex RuvX-like domain-like"/>
    <property type="match status" value="1"/>
</dbReference>
<evidence type="ECO:0000313" key="3">
    <source>
        <dbReference type="Proteomes" id="UP000003340"/>
    </source>
</evidence>
<dbReference type="GO" id="GO:0005737">
    <property type="term" value="C:cytoplasm"/>
    <property type="evidence" value="ECO:0007669"/>
    <property type="project" value="UniProtKB-ARBA"/>
</dbReference>
<dbReference type="InterPro" id="IPR032639">
    <property type="entry name" value="Tex_YqgF"/>
</dbReference>
<feature type="domain" description="S1 motif" evidence="1">
    <location>
        <begin position="641"/>
        <end position="710"/>
    </location>
</feature>
<dbReference type="InterPro" id="IPR010994">
    <property type="entry name" value="RuvA_2-like"/>
</dbReference>
<dbReference type="Gene3D" id="2.40.50.140">
    <property type="entry name" value="Nucleic acid-binding proteins"/>
    <property type="match status" value="1"/>
</dbReference>
<accession>C0E9B9</accession>
<dbReference type="FunFam" id="1.10.150.310:FF:000001">
    <property type="entry name" value="RNA-binding transcriptional accessory protein"/>
    <property type="match status" value="1"/>
</dbReference>
<dbReference type="SMART" id="SM00316">
    <property type="entry name" value="S1"/>
    <property type="match status" value="1"/>
</dbReference>
<dbReference type="FunFam" id="1.10.10.650:FF:000001">
    <property type="entry name" value="S1 RNA-binding domain 1"/>
    <property type="match status" value="1"/>
</dbReference>
<dbReference type="InterPro" id="IPR037027">
    <property type="entry name" value="YqgF/RNaseH-like_dom_sf"/>
</dbReference>
<dbReference type="InterPro" id="IPR003029">
    <property type="entry name" value="S1_domain"/>
</dbReference>
<dbReference type="InterPro" id="IPR023323">
    <property type="entry name" value="Tex-like_dom_sf"/>
</dbReference>
<dbReference type="Gene3D" id="1.10.10.650">
    <property type="entry name" value="RuvA domain 2-like"/>
    <property type="match status" value="1"/>
</dbReference>
<dbReference type="eggNOG" id="COG2183">
    <property type="taxonomic scope" value="Bacteria"/>
</dbReference>
<dbReference type="InterPro" id="IPR023319">
    <property type="entry name" value="Tex-like_HTH_dom_sf"/>
</dbReference>
<dbReference type="SUPFAM" id="SSF47781">
    <property type="entry name" value="RuvA domain 2-like"/>
    <property type="match status" value="2"/>
</dbReference>
<dbReference type="GO" id="GO:0003729">
    <property type="term" value="F:mRNA binding"/>
    <property type="evidence" value="ECO:0007669"/>
    <property type="project" value="UniProtKB-ARBA"/>
</dbReference>
<dbReference type="HOGENOM" id="CLU_009833_0_2_9"/>
<dbReference type="SUPFAM" id="SSF53098">
    <property type="entry name" value="Ribonuclease H-like"/>
    <property type="match status" value="1"/>
</dbReference>
<dbReference type="InterPro" id="IPR006641">
    <property type="entry name" value="YqgF/RNaseH-like_dom"/>
</dbReference>
<name>C0E9B9_9FIRM</name>
<organism evidence="2 3">
    <name type="scientific">[Clostridium] methylpentosum DSM 5476</name>
    <dbReference type="NCBI Taxonomy" id="537013"/>
    <lineage>
        <taxon>Bacteria</taxon>
        <taxon>Bacillati</taxon>
        <taxon>Bacillota</taxon>
        <taxon>Clostridia</taxon>
        <taxon>Eubacteriales</taxon>
        <taxon>Oscillospiraceae</taxon>
        <taxon>Oscillospiraceae incertae sedis</taxon>
    </lineage>
</organism>